<protein>
    <submittedName>
        <fullName evidence="2">Uncharacterized protein</fullName>
    </submittedName>
</protein>
<keyword evidence="1" id="KW-0812">Transmembrane</keyword>
<evidence type="ECO:0000313" key="3">
    <source>
        <dbReference type="Proteomes" id="UP000238392"/>
    </source>
</evidence>
<sequence length="73" mass="8074">MARARKGVRMDNVSMGIARTRDSYSDSFSGSGRHYGYHPGDVRFEYKAVHRPLIRSLAVAFLGAALLASFLIV</sequence>
<dbReference type="Proteomes" id="UP000238392">
    <property type="component" value="Unassembled WGS sequence"/>
</dbReference>
<keyword evidence="3" id="KW-1185">Reference proteome</keyword>
<dbReference type="EMBL" id="PVTQ01000006">
    <property type="protein sequence ID" value="PRY89418.1"/>
    <property type="molecule type" value="Genomic_DNA"/>
</dbReference>
<evidence type="ECO:0000313" key="2">
    <source>
        <dbReference type="EMBL" id="PRY89418.1"/>
    </source>
</evidence>
<gene>
    <name evidence="2" type="ORF">CLV74_106120</name>
</gene>
<evidence type="ECO:0000256" key="1">
    <source>
        <dbReference type="SAM" id="Phobius"/>
    </source>
</evidence>
<dbReference type="AlphaFoldDB" id="A0A2T0WRT4"/>
<accession>A0A2T0WRT4</accession>
<keyword evidence="1" id="KW-0472">Membrane</keyword>
<comment type="caution">
    <text evidence="2">The sequence shown here is derived from an EMBL/GenBank/DDBJ whole genome shotgun (WGS) entry which is preliminary data.</text>
</comment>
<reference evidence="2 3" key="1">
    <citation type="submission" date="2018-03" db="EMBL/GenBank/DDBJ databases">
        <title>Genomic Encyclopedia of Archaeal and Bacterial Type Strains, Phase II (KMG-II): from individual species to whole genera.</title>
        <authorList>
            <person name="Goeker M."/>
        </authorList>
    </citation>
    <scope>NUCLEOTIDE SEQUENCE [LARGE SCALE GENOMIC DNA]</scope>
    <source>
        <strain evidence="2 3">DSM 100212</strain>
    </source>
</reference>
<name>A0A2T0WRT4_9RHOB</name>
<proteinExistence type="predicted"/>
<feature type="transmembrane region" description="Helical" evidence="1">
    <location>
        <begin position="53"/>
        <end position="72"/>
    </location>
</feature>
<keyword evidence="1" id="KW-1133">Transmembrane helix</keyword>
<organism evidence="2 3">
    <name type="scientific">Donghicola tyrosinivorans</name>
    <dbReference type="NCBI Taxonomy" id="1652492"/>
    <lineage>
        <taxon>Bacteria</taxon>
        <taxon>Pseudomonadati</taxon>
        <taxon>Pseudomonadota</taxon>
        <taxon>Alphaproteobacteria</taxon>
        <taxon>Rhodobacterales</taxon>
        <taxon>Roseobacteraceae</taxon>
        <taxon>Donghicola</taxon>
    </lineage>
</organism>